<dbReference type="Proteomes" id="UP001140091">
    <property type="component" value="Unassembled WGS sequence"/>
</dbReference>
<evidence type="ECO:0000256" key="1">
    <source>
        <dbReference type="SAM" id="Coils"/>
    </source>
</evidence>
<comment type="caution">
    <text evidence="3">The sequence shown here is derived from an EMBL/GenBank/DDBJ whole genome shotgun (WGS) entry which is preliminary data.</text>
</comment>
<dbReference type="PANTHER" id="PTHR14187">
    <property type="entry name" value="ALPHA KINASE/ELONGATION FACTOR 2 KINASE"/>
    <property type="match status" value="1"/>
</dbReference>
<sequence length="875" mass="96664">MQVLIESSFLHSIILDRGQVPEIKRVTRFPAQEDIGGATKVPTLIYYDKAGHVCAAGAVAVTEGMFEMAELEQWVKAEGLMLHIRPQPGSSMAAHVNQKITPLPAGKRVVQVLADFLQYLHESAQAYIEGADLNGRELWKSVAPEIDYVISHPNGWKDYQQSQILDAAVIAGLIPDTTDRHRVSFVTEGEAGLHFAIDNGFSPSEIQAGDGVVIVEAGEETIDVSAYSYKMSGTTTTMGTFEEIAAPQCHLYGSVYVSMGARLFLMDYLKDSAYRDDLDHMVRCFDKSTKVRFRSDKEAQYINFGSTRDNDAACNIRFGKLKLAGTDVAAFFEPSVKCIIDSVRAQIRSGHCPIKYVVLVGSFSASDWLFDKVNEVMDREGIKVMRPDSLPSKSDGAISFYLSNLARTRGSNVVRGSTMNEEKAKENWEEELPRMKESMDLELKAVREELDIKRKECSDARDAKLQASEREKEASRVKESLGLELKAVREELDVKMKECADARNAELQARERERETSRVKESMGLELKMVREELDLKRKECLDARNALEEARKPELRDIDDALRKSREEVRSLAAENKKLFDEMSGLKDSLALSRKESQSTARRLREEQPIRSPVPSSSPTSLLNLQSIVLSGGAVHNSGVEDSISVDEATELVQNLNLQIVETASALVKNLAPAGSGNPADADAGLTPTTSLNSTQIQEAKWLLGGEELTSLLGFMPAPEFSAEGSTKDSNPRLGTLLQIGLTTWSAYHVHSWELGWNGSSAAGHTEGSSVSLPPSSLPTSSDSSSPLAMIYKKLKIVEDPAVTTKWRSVTRSQIKFFASDWTQALISSLSSILSFLGLTYARPSTLAQELQPLLTAIRSVYEGHIAYRCLYFY</sequence>
<feature type="region of interest" description="Disordered" evidence="2">
    <location>
        <begin position="765"/>
        <end position="786"/>
    </location>
</feature>
<accession>A0A9W8JCC2</accession>
<evidence type="ECO:0000313" key="3">
    <source>
        <dbReference type="EMBL" id="KAJ2932296.1"/>
    </source>
</evidence>
<evidence type="ECO:0008006" key="5">
    <source>
        <dbReference type="Google" id="ProtNLM"/>
    </source>
</evidence>
<name>A0A9W8JCC2_9AGAR</name>
<dbReference type="Gene3D" id="3.30.420.40">
    <property type="match status" value="1"/>
</dbReference>
<feature type="coiled-coil region" evidence="1">
    <location>
        <begin position="436"/>
        <end position="505"/>
    </location>
</feature>
<protein>
    <recommendedName>
        <fullName evidence="5">Actin-like ATPase domain-containing protein</fullName>
    </recommendedName>
</protein>
<keyword evidence="4" id="KW-1185">Reference proteome</keyword>
<feature type="compositionally biased region" description="Low complexity" evidence="2">
    <location>
        <begin position="770"/>
        <end position="786"/>
    </location>
</feature>
<dbReference type="CDD" id="cd10170">
    <property type="entry name" value="ASKHA_NBD_HSP70"/>
    <property type="match status" value="1"/>
</dbReference>
<organism evidence="3 4">
    <name type="scientific">Candolleomyces eurysporus</name>
    <dbReference type="NCBI Taxonomy" id="2828524"/>
    <lineage>
        <taxon>Eukaryota</taxon>
        <taxon>Fungi</taxon>
        <taxon>Dikarya</taxon>
        <taxon>Basidiomycota</taxon>
        <taxon>Agaricomycotina</taxon>
        <taxon>Agaricomycetes</taxon>
        <taxon>Agaricomycetidae</taxon>
        <taxon>Agaricales</taxon>
        <taxon>Agaricineae</taxon>
        <taxon>Psathyrellaceae</taxon>
        <taxon>Candolleomyces</taxon>
    </lineage>
</organism>
<feature type="region of interest" description="Disordered" evidence="2">
    <location>
        <begin position="592"/>
        <end position="620"/>
    </location>
</feature>
<dbReference type="SUPFAM" id="SSF53067">
    <property type="entry name" value="Actin-like ATPase domain"/>
    <property type="match status" value="2"/>
</dbReference>
<gene>
    <name evidence="3" type="ORF">H1R20_g4799</name>
</gene>
<reference evidence="3" key="1">
    <citation type="submission" date="2022-06" db="EMBL/GenBank/DDBJ databases">
        <title>Genome Sequence of Candolleomyces eurysporus.</title>
        <authorList>
            <person name="Buettner E."/>
        </authorList>
    </citation>
    <scope>NUCLEOTIDE SEQUENCE</scope>
    <source>
        <strain evidence="3">VTCC 930004</strain>
    </source>
</reference>
<evidence type="ECO:0000256" key="2">
    <source>
        <dbReference type="SAM" id="MobiDB-lite"/>
    </source>
</evidence>
<dbReference type="PANTHER" id="PTHR14187:SF5">
    <property type="entry name" value="HEAT SHOCK 70 KDA PROTEIN 12A"/>
    <property type="match status" value="1"/>
</dbReference>
<feature type="coiled-coil region" evidence="1">
    <location>
        <begin position="531"/>
        <end position="583"/>
    </location>
</feature>
<evidence type="ECO:0000313" key="4">
    <source>
        <dbReference type="Proteomes" id="UP001140091"/>
    </source>
</evidence>
<dbReference type="EMBL" id="JANBPK010000775">
    <property type="protein sequence ID" value="KAJ2932296.1"/>
    <property type="molecule type" value="Genomic_DNA"/>
</dbReference>
<feature type="compositionally biased region" description="Basic and acidic residues" evidence="2">
    <location>
        <begin position="594"/>
        <end position="610"/>
    </location>
</feature>
<dbReference type="OrthoDB" id="2963168at2759"/>
<dbReference type="AlphaFoldDB" id="A0A9W8JCC2"/>
<proteinExistence type="predicted"/>
<dbReference type="InterPro" id="IPR043129">
    <property type="entry name" value="ATPase_NBD"/>
</dbReference>
<keyword evidence="1" id="KW-0175">Coiled coil</keyword>
<feature type="non-terminal residue" evidence="3">
    <location>
        <position position="1"/>
    </location>
</feature>